<keyword evidence="3 5" id="KW-0689">Ribosomal protein</keyword>
<dbReference type="Proteomes" id="UP000189674">
    <property type="component" value="Chromosome"/>
</dbReference>
<gene>
    <name evidence="5 9" type="primary">rplY</name>
    <name evidence="5" type="synonym">ctc</name>
    <name evidence="9" type="ORF">STSP2_00470</name>
</gene>
<dbReference type="GO" id="GO:0003735">
    <property type="term" value="F:structural constituent of ribosome"/>
    <property type="evidence" value="ECO:0007669"/>
    <property type="project" value="InterPro"/>
</dbReference>
<feature type="region of interest" description="Disordered" evidence="6">
    <location>
        <begin position="1"/>
        <end position="21"/>
    </location>
</feature>
<evidence type="ECO:0000259" key="8">
    <source>
        <dbReference type="Pfam" id="PF14693"/>
    </source>
</evidence>
<dbReference type="RefSeq" id="WP_146659479.1">
    <property type="nucleotide sequence ID" value="NZ_CP019791.1"/>
</dbReference>
<dbReference type="CDD" id="cd00495">
    <property type="entry name" value="Ribosomal_L25_TL5_CTC"/>
    <property type="match status" value="1"/>
</dbReference>
<dbReference type="OrthoDB" id="9790002at2"/>
<keyword evidence="10" id="KW-1185">Reference proteome</keyword>
<dbReference type="Gene3D" id="2.170.120.20">
    <property type="entry name" value="Ribosomal protein L25, beta domain"/>
    <property type="match status" value="1"/>
</dbReference>
<accession>A0A1U9NIJ7</accession>
<dbReference type="InterPro" id="IPR029751">
    <property type="entry name" value="Ribosomal_L25_dom"/>
</dbReference>
<protein>
    <recommendedName>
        <fullName evidence="5">Large ribosomal subunit protein bL25</fullName>
    </recommendedName>
    <alternativeName>
        <fullName evidence="5">General stress protein CTC</fullName>
    </alternativeName>
</protein>
<evidence type="ECO:0000256" key="4">
    <source>
        <dbReference type="ARBA" id="ARBA00023274"/>
    </source>
</evidence>
<proteinExistence type="inferred from homology"/>
<evidence type="ECO:0000256" key="6">
    <source>
        <dbReference type="SAM" id="MobiDB-lite"/>
    </source>
</evidence>
<dbReference type="InterPro" id="IPR020057">
    <property type="entry name" value="Ribosomal_bL25_b-dom"/>
</dbReference>
<dbReference type="GO" id="GO:0008097">
    <property type="term" value="F:5S rRNA binding"/>
    <property type="evidence" value="ECO:0007669"/>
    <property type="project" value="InterPro"/>
</dbReference>
<keyword evidence="4 5" id="KW-0687">Ribonucleoprotein</keyword>
<feature type="region of interest" description="Disordered" evidence="6">
    <location>
        <begin position="185"/>
        <end position="217"/>
    </location>
</feature>
<dbReference type="NCBIfam" id="TIGR00731">
    <property type="entry name" value="bL25_bact_ctc"/>
    <property type="match status" value="1"/>
</dbReference>
<dbReference type="Gene3D" id="2.40.240.10">
    <property type="entry name" value="Ribosomal Protein L25, Chain P"/>
    <property type="match status" value="1"/>
</dbReference>
<dbReference type="PANTHER" id="PTHR33284">
    <property type="entry name" value="RIBOSOMAL PROTEIN L25/GLN-TRNA SYNTHETASE, ANTI-CODON-BINDING DOMAIN-CONTAINING PROTEIN"/>
    <property type="match status" value="1"/>
</dbReference>
<dbReference type="STRING" id="1936003.STSP2_00470"/>
<dbReference type="Pfam" id="PF14693">
    <property type="entry name" value="Ribosomal_TL5_C"/>
    <property type="match status" value="1"/>
</dbReference>
<dbReference type="EMBL" id="CP019791">
    <property type="protein sequence ID" value="AQT67326.1"/>
    <property type="molecule type" value="Genomic_DNA"/>
</dbReference>
<keyword evidence="1 5" id="KW-0699">rRNA-binding</keyword>
<feature type="compositionally biased region" description="Acidic residues" evidence="6">
    <location>
        <begin position="185"/>
        <end position="194"/>
    </location>
</feature>
<dbReference type="InterPro" id="IPR020056">
    <property type="entry name" value="Rbsml_bL25/Gln-tRNA_synth_N"/>
</dbReference>
<evidence type="ECO:0000313" key="10">
    <source>
        <dbReference type="Proteomes" id="UP000189674"/>
    </source>
</evidence>
<feature type="domain" description="Large ribosomal subunit protein bL25 beta" evidence="8">
    <location>
        <begin position="99"/>
        <end position="182"/>
    </location>
</feature>
<dbReference type="InterPro" id="IPR020930">
    <property type="entry name" value="Ribosomal_uL5_bac-type"/>
</dbReference>
<dbReference type="InterPro" id="IPR001021">
    <property type="entry name" value="Ribosomal_bL25_long"/>
</dbReference>
<comment type="subunit">
    <text evidence="5">Part of the 50S ribosomal subunit; part of the 5S rRNA/L5/L18/L25 subcomplex. Contacts the 5S rRNA. Binds to the 5S rRNA independently of L5 and L18.</text>
</comment>
<keyword evidence="2 5" id="KW-0694">RNA-binding</keyword>
<dbReference type="PANTHER" id="PTHR33284:SF1">
    <property type="entry name" value="RIBOSOMAL PROTEIN L25_GLN-TRNA SYNTHETASE, ANTI-CODON-BINDING DOMAIN-CONTAINING PROTEIN"/>
    <property type="match status" value="1"/>
</dbReference>
<dbReference type="KEGG" id="alus:STSP2_00470"/>
<evidence type="ECO:0000259" key="7">
    <source>
        <dbReference type="Pfam" id="PF01386"/>
    </source>
</evidence>
<dbReference type="Pfam" id="PF01386">
    <property type="entry name" value="Ribosomal_L25p"/>
    <property type="match status" value="1"/>
</dbReference>
<comment type="similarity">
    <text evidence="5">Belongs to the bacterial ribosomal protein bL25 family. CTC subfamily.</text>
</comment>
<comment type="function">
    <text evidence="5">This is one of the proteins that binds to the 5S RNA in the ribosome where it forms part of the central protuberance.</text>
</comment>
<reference evidence="10" key="1">
    <citation type="submission" date="2017-02" db="EMBL/GenBank/DDBJ databases">
        <title>Comparative genomics and description of representatives of a novel lineage of planctomycetes thriving in anoxic sediments.</title>
        <authorList>
            <person name="Spring S."/>
            <person name="Bunk B."/>
            <person name="Sproer C."/>
        </authorList>
    </citation>
    <scope>NUCLEOTIDE SEQUENCE [LARGE SCALE GENOMIC DNA]</scope>
    <source>
        <strain evidence="10">ST-NAGAB-D1</strain>
    </source>
</reference>
<dbReference type="HAMAP" id="MF_01334">
    <property type="entry name" value="Ribosomal_bL25_CTC"/>
    <property type="match status" value="1"/>
</dbReference>
<name>A0A1U9NIJ7_9BACT</name>
<dbReference type="InterPro" id="IPR037121">
    <property type="entry name" value="Ribosomal_bL25_C"/>
</dbReference>
<evidence type="ECO:0000256" key="2">
    <source>
        <dbReference type="ARBA" id="ARBA00022884"/>
    </source>
</evidence>
<feature type="domain" description="Large ribosomal subunit protein bL25 L25" evidence="7">
    <location>
        <begin position="7"/>
        <end position="91"/>
    </location>
</feature>
<organism evidence="9 10">
    <name type="scientific">Anaerohalosphaera lusitana</name>
    <dbReference type="NCBI Taxonomy" id="1936003"/>
    <lineage>
        <taxon>Bacteria</taxon>
        <taxon>Pseudomonadati</taxon>
        <taxon>Planctomycetota</taxon>
        <taxon>Phycisphaerae</taxon>
        <taxon>Sedimentisphaerales</taxon>
        <taxon>Anaerohalosphaeraceae</taxon>
        <taxon>Anaerohalosphaera</taxon>
    </lineage>
</organism>
<sequence>MAKRLVLKGQTRTETGSKQAKRLRDQGLVPAIAYGHKEEPISIKLNCHDLTEALHHGHRLMDIEVDGKLETVIVKDLQYDHLGKGIIHADLMRVDASEKVNVTVAIEAKGTAKGTLEEGGMLQIVADTIDINCPAEDIPEVIYYNVEDLEIGDAFHANELPLPEGAELVSEPETTLASCIMTRVEEEEEEEEMVPGEIPTEPEVITERPAEEETEEG</sequence>
<dbReference type="AlphaFoldDB" id="A0A1U9NIJ7"/>
<dbReference type="GO" id="GO:0022625">
    <property type="term" value="C:cytosolic large ribosomal subunit"/>
    <property type="evidence" value="ECO:0007669"/>
    <property type="project" value="TreeGrafter"/>
</dbReference>
<dbReference type="GO" id="GO:0006412">
    <property type="term" value="P:translation"/>
    <property type="evidence" value="ECO:0007669"/>
    <property type="project" value="UniProtKB-UniRule"/>
</dbReference>
<evidence type="ECO:0000256" key="3">
    <source>
        <dbReference type="ARBA" id="ARBA00022980"/>
    </source>
</evidence>
<evidence type="ECO:0000256" key="1">
    <source>
        <dbReference type="ARBA" id="ARBA00022730"/>
    </source>
</evidence>
<evidence type="ECO:0000256" key="5">
    <source>
        <dbReference type="HAMAP-Rule" id="MF_01334"/>
    </source>
</evidence>
<evidence type="ECO:0000313" key="9">
    <source>
        <dbReference type="EMBL" id="AQT67326.1"/>
    </source>
</evidence>
<dbReference type="InterPro" id="IPR011035">
    <property type="entry name" value="Ribosomal_bL25/Gln-tRNA_synth"/>
</dbReference>
<dbReference type="SUPFAM" id="SSF50715">
    <property type="entry name" value="Ribosomal protein L25-like"/>
    <property type="match status" value="1"/>
</dbReference>